<proteinExistence type="predicted"/>
<comment type="caution">
    <text evidence="1">The sequence shown here is derived from an EMBL/GenBank/DDBJ whole genome shotgun (WGS) entry which is preliminary data.</text>
</comment>
<dbReference type="Proteomes" id="UP000076078">
    <property type="component" value="Unassembled WGS sequence"/>
</dbReference>
<protein>
    <submittedName>
        <fullName evidence="1">Uncharacterized protein</fullName>
    </submittedName>
</protein>
<accession>A0A152AA64</accession>
<name>A0A152AA64_TIELA</name>
<evidence type="ECO:0000313" key="1">
    <source>
        <dbReference type="EMBL" id="KYR03025.1"/>
    </source>
</evidence>
<reference evidence="1 2" key="1">
    <citation type="submission" date="2015-12" db="EMBL/GenBank/DDBJ databases">
        <title>Dictyostelia acquired genes for synthesis and detection of signals that induce cell-type specialization by lateral gene transfer from prokaryotes.</title>
        <authorList>
            <person name="Gloeckner G."/>
            <person name="Schaap P."/>
        </authorList>
    </citation>
    <scope>NUCLEOTIDE SEQUENCE [LARGE SCALE GENOMIC DNA]</scope>
    <source>
        <strain evidence="1 2">TK</strain>
    </source>
</reference>
<dbReference type="InParanoid" id="A0A152AA64"/>
<dbReference type="AlphaFoldDB" id="A0A152AA64"/>
<sequence>MGYFTLESLLGFIEDFSSYINVYQHYKTLFHSDNSKDKSLAHHARNKKPNIEIVKHLRNVIGCKVNSYVILKITDKDILQYLIDGMTNDELSLIELDRLYEFPDIETANLMINTFPSTKFNQPLNLSSLEVIQHLHQLQRDEMFNIALMDYKASIGDIETVKFLHYNRNEGCEDHTLDEVATNGELENPILKNH</sequence>
<dbReference type="EMBL" id="LODT01000001">
    <property type="protein sequence ID" value="KYR03025.1"/>
    <property type="molecule type" value="Genomic_DNA"/>
</dbReference>
<dbReference type="OrthoDB" id="76773at2759"/>
<keyword evidence="2" id="KW-1185">Reference proteome</keyword>
<gene>
    <name evidence="1" type="ORF">DLAC_00514</name>
</gene>
<evidence type="ECO:0000313" key="2">
    <source>
        <dbReference type="Proteomes" id="UP000076078"/>
    </source>
</evidence>
<organism evidence="1 2">
    <name type="scientific">Tieghemostelium lacteum</name>
    <name type="common">Slime mold</name>
    <name type="synonym">Dictyostelium lacteum</name>
    <dbReference type="NCBI Taxonomy" id="361077"/>
    <lineage>
        <taxon>Eukaryota</taxon>
        <taxon>Amoebozoa</taxon>
        <taxon>Evosea</taxon>
        <taxon>Eumycetozoa</taxon>
        <taxon>Dictyostelia</taxon>
        <taxon>Dictyosteliales</taxon>
        <taxon>Raperosteliaceae</taxon>
        <taxon>Tieghemostelium</taxon>
    </lineage>
</organism>